<sequence>MGGGGSTRRVTFEADENENITVVKGVRLSDSVIDRMKEPSGRQHRGSGAVNDEDLKKRIAEELALERARRDSEAQKRRLFGKLLERERISSNEHLTRAMLRERAASEEERQKAQRF</sequence>
<evidence type="ECO:0000313" key="3">
    <source>
        <dbReference type="Proteomes" id="UP000565754"/>
    </source>
</evidence>
<dbReference type="PANTHER" id="PTHR21588:SF18">
    <property type="entry name" value="MICOS COMPLEX SUBUNIT MIC19"/>
    <property type="match status" value="1"/>
</dbReference>
<feature type="region of interest" description="Disordered" evidence="1">
    <location>
        <begin position="34"/>
        <end position="54"/>
    </location>
</feature>
<protein>
    <submittedName>
        <fullName evidence="2">MIC19 protein</fullName>
    </submittedName>
</protein>
<dbReference type="GO" id="GO:0007007">
    <property type="term" value="P:inner mitochondrial membrane organization"/>
    <property type="evidence" value="ECO:0007669"/>
    <property type="project" value="TreeGrafter"/>
</dbReference>
<dbReference type="PANTHER" id="PTHR21588">
    <property type="entry name" value="COILED-COIL-HELIX-COILED-COIL-HELIX DOMAIN CONTAINING 6"/>
    <property type="match status" value="1"/>
</dbReference>
<gene>
    <name evidence="2" type="primary">Chchd3</name>
    <name evidence="2" type="ORF">OENOEN_R11700</name>
</gene>
<feature type="non-terminal residue" evidence="2">
    <location>
        <position position="1"/>
    </location>
</feature>
<comment type="caution">
    <text evidence="2">The sequence shown here is derived from an EMBL/GenBank/DDBJ whole genome shotgun (WGS) entry which is preliminary data.</text>
</comment>
<dbReference type="InterPro" id="IPR052632">
    <property type="entry name" value="MICOS_subunit_Mic19"/>
</dbReference>
<dbReference type="AlphaFoldDB" id="A0A7L1EE07"/>
<dbReference type="EMBL" id="VXBF01010609">
    <property type="protein sequence ID" value="NXM87696.1"/>
    <property type="molecule type" value="Genomic_DNA"/>
</dbReference>
<evidence type="ECO:0000313" key="2">
    <source>
        <dbReference type="EMBL" id="NXM87696.1"/>
    </source>
</evidence>
<proteinExistence type="predicted"/>
<keyword evidence="3" id="KW-1185">Reference proteome</keyword>
<reference evidence="2 3" key="1">
    <citation type="submission" date="2019-09" db="EMBL/GenBank/DDBJ databases">
        <title>Bird 10,000 Genomes (B10K) Project - Family phase.</title>
        <authorList>
            <person name="Zhang G."/>
        </authorList>
    </citation>
    <scope>NUCLEOTIDE SEQUENCE [LARGE SCALE GENOMIC DNA]</scope>
    <source>
        <strain evidence="2">B10K-DU-001-74</strain>
        <tissue evidence="2">Muscle</tissue>
    </source>
</reference>
<organism evidence="2 3">
    <name type="scientific">Oenanthe oenanthe</name>
    <name type="common">Northern wheatear</name>
    <dbReference type="NCBI Taxonomy" id="279966"/>
    <lineage>
        <taxon>Eukaryota</taxon>
        <taxon>Metazoa</taxon>
        <taxon>Chordata</taxon>
        <taxon>Craniata</taxon>
        <taxon>Vertebrata</taxon>
        <taxon>Euteleostomi</taxon>
        <taxon>Archelosauria</taxon>
        <taxon>Archosauria</taxon>
        <taxon>Dinosauria</taxon>
        <taxon>Saurischia</taxon>
        <taxon>Theropoda</taxon>
        <taxon>Coelurosauria</taxon>
        <taxon>Aves</taxon>
        <taxon>Neognathae</taxon>
        <taxon>Neoaves</taxon>
        <taxon>Telluraves</taxon>
        <taxon>Australaves</taxon>
        <taxon>Passeriformes</taxon>
        <taxon>Muscicapidae</taxon>
        <taxon>Oenanthe</taxon>
    </lineage>
</organism>
<dbReference type="Proteomes" id="UP000565754">
    <property type="component" value="Unassembled WGS sequence"/>
</dbReference>
<accession>A0A7L1EE07</accession>
<dbReference type="GO" id="GO:0061617">
    <property type="term" value="C:MICOS complex"/>
    <property type="evidence" value="ECO:0007669"/>
    <property type="project" value="TreeGrafter"/>
</dbReference>
<evidence type="ECO:0000256" key="1">
    <source>
        <dbReference type="SAM" id="MobiDB-lite"/>
    </source>
</evidence>
<feature type="non-terminal residue" evidence="2">
    <location>
        <position position="116"/>
    </location>
</feature>
<name>A0A7L1EE07_OENON</name>